<organism evidence="6 7">
    <name type="scientific">Apiospora marii</name>
    <dbReference type="NCBI Taxonomy" id="335849"/>
    <lineage>
        <taxon>Eukaryota</taxon>
        <taxon>Fungi</taxon>
        <taxon>Dikarya</taxon>
        <taxon>Ascomycota</taxon>
        <taxon>Pezizomycotina</taxon>
        <taxon>Sordariomycetes</taxon>
        <taxon>Xylariomycetidae</taxon>
        <taxon>Amphisphaeriales</taxon>
        <taxon>Apiosporaceae</taxon>
        <taxon>Apiospora</taxon>
    </lineage>
</organism>
<evidence type="ECO:0000313" key="6">
    <source>
        <dbReference type="EMBL" id="KAK8008239.1"/>
    </source>
</evidence>
<protein>
    <submittedName>
        <fullName evidence="6">FAD/NAD(P)-binding domain-containing protein</fullName>
    </submittedName>
</protein>
<dbReference type="PRINTS" id="PR00368">
    <property type="entry name" value="FADPNR"/>
</dbReference>
<evidence type="ECO:0000256" key="3">
    <source>
        <dbReference type="ARBA" id="ARBA00022827"/>
    </source>
</evidence>
<accession>A0ABR1RD99</accession>
<evidence type="ECO:0000256" key="1">
    <source>
        <dbReference type="ARBA" id="ARBA00006442"/>
    </source>
</evidence>
<name>A0ABR1RD99_9PEZI</name>
<evidence type="ECO:0000259" key="5">
    <source>
        <dbReference type="Pfam" id="PF07992"/>
    </source>
</evidence>
<feature type="domain" description="FAD/NAD(P)-binding" evidence="5">
    <location>
        <begin position="7"/>
        <end position="324"/>
    </location>
</feature>
<evidence type="ECO:0000313" key="7">
    <source>
        <dbReference type="Proteomes" id="UP001396898"/>
    </source>
</evidence>
<sequence>MTTTEKNIVVLGGSYGGISAAHSILKHTIPHLPNKETYQVVMISAASQAMCRPGCPRALISDDLLDQSRFFVGIAQEFAQYPKDRFRFIQGTAVELDHQKRTVTYRSPAEDGCQTDTKISFYTLVIATGSSTPSPLFSFNKDEEALRASWASFRKALPTARTIVVAGGGPTGVEVAGELGEYLNGRAWFFSTKLKNPNVSITLVTAGTKVLPILRPSLAEKAEGLLARVGVTVIKNIRVKSVSPEGSGSEAAVLATKTTVTLENGQALEADIYIPAFGVTFNTGFVAKELLSKDGRIETNPATLRVDKAGPRIYAVGDVTSAARPAVHNILAQIPVLSANLKRDLLTDAGVVTGASVPKEDRVFKEDTKETQLVPIGPSKGVGAFSGFAVPSFLVWLIKGRDYWLWTTGGLWSGKQWSKEG</sequence>
<keyword evidence="4" id="KW-0560">Oxidoreductase</keyword>
<keyword evidence="2" id="KW-0285">Flavoprotein</keyword>
<dbReference type="Gene3D" id="3.50.50.100">
    <property type="match status" value="1"/>
</dbReference>
<keyword evidence="3" id="KW-0274">FAD</keyword>
<dbReference type="EMBL" id="JAQQWI010000016">
    <property type="protein sequence ID" value="KAK8008239.1"/>
    <property type="molecule type" value="Genomic_DNA"/>
</dbReference>
<dbReference type="InterPro" id="IPR036188">
    <property type="entry name" value="FAD/NAD-bd_sf"/>
</dbReference>
<comment type="caution">
    <text evidence="6">The sequence shown here is derived from an EMBL/GenBank/DDBJ whole genome shotgun (WGS) entry which is preliminary data.</text>
</comment>
<dbReference type="Proteomes" id="UP001396898">
    <property type="component" value="Unassembled WGS sequence"/>
</dbReference>
<dbReference type="PANTHER" id="PTHR43735:SF3">
    <property type="entry name" value="FERROPTOSIS SUPPRESSOR PROTEIN 1"/>
    <property type="match status" value="1"/>
</dbReference>
<gene>
    <name evidence="6" type="ORF">PG991_010790</name>
</gene>
<proteinExistence type="inferred from homology"/>
<comment type="similarity">
    <text evidence="1">Belongs to the FAD-dependent oxidoreductase family.</text>
</comment>
<dbReference type="PRINTS" id="PR00411">
    <property type="entry name" value="PNDRDTASEI"/>
</dbReference>
<dbReference type="Pfam" id="PF07992">
    <property type="entry name" value="Pyr_redox_2"/>
    <property type="match status" value="1"/>
</dbReference>
<dbReference type="SUPFAM" id="SSF51905">
    <property type="entry name" value="FAD/NAD(P)-binding domain"/>
    <property type="match status" value="1"/>
</dbReference>
<keyword evidence="7" id="KW-1185">Reference proteome</keyword>
<evidence type="ECO:0000256" key="2">
    <source>
        <dbReference type="ARBA" id="ARBA00022630"/>
    </source>
</evidence>
<reference evidence="6 7" key="1">
    <citation type="submission" date="2023-01" db="EMBL/GenBank/DDBJ databases">
        <title>Analysis of 21 Apiospora genomes using comparative genomics revels a genus with tremendous synthesis potential of carbohydrate active enzymes and secondary metabolites.</title>
        <authorList>
            <person name="Sorensen T."/>
        </authorList>
    </citation>
    <scope>NUCLEOTIDE SEQUENCE [LARGE SCALE GENOMIC DNA]</scope>
    <source>
        <strain evidence="6 7">CBS 20057</strain>
    </source>
</reference>
<dbReference type="InterPro" id="IPR023753">
    <property type="entry name" value="FAD/NAD-binding_dom"/>
</dbReference>
<dbReference type="PANTHER" id="PTHR43735">
    <property type="entry name" value="APOPTOSIS-INDUCING FACTOR 1"/>
    <property type="match status" value="1"/>
</dbReference>
<evidence type="ECO:0000256" key="4">
    <source>
        <dbReference type="ARBA" id="ARBA00023002"/>
    </source>
</evidence>